<evidence type="ECO:0000313" key="1">
    <source>
        <dbReference type="EMBL" id="TGY65014.1"/>
    </source>
</evidence>
<evidence type="ECO:0000313" key="2">
    <source>
        <dbReference type="Proteomes" id="UP000308836"/>
    </source>
</evidence>
<protein>
    <submittedName>
        <fullName evidence="1">Peptide ABC transporter substrate-binding protein</fullName>
    </submittedName>
</protein>
<accession>A0AC61R4T8</accession>
<keyword evidence="2" id="KW-1185">Reference proteome</keyword>
<proteinExistence type="predicted"/>
<gene>
    <name evidence="1" type="ORF">E5336_10690</name>
</gene>
<reference evidence="1" key="1">
    <citation type="submission" date="2019-04" db="EMBL/GenBank/DDBJ databases">
        <title>Microbes associate with the intestines of laboratory mice.</title>
        <authorList>
            <person name="Navarre W."/>
            <person name="Wong E."/>
            <person name="Huang K."/>
            <person name="Tropini C."/>
            <person name="Ng K."/>
            <person name="Yu B."/>
        </authorList>
    </citation>
    <scope>NUCLEOTIDE SEQUENCE</scope>
    <source>
        <strain evidence="1">NM09_H32</strain>
    </source>
</reference>
<dbReference type="Proteomes" id="UP000308836">
    <property type="component" value="Unassembled WGS sequence"/>
</dbReference>
<dbReference type="EMBL" id="SRYG01000025">
    <property type="protein sequence ID" value="TGY65014.1"/>
    <property type="molecule type" value="Genomic_DNA"/>
</dbReference>
<organism evidence="1 2">
    <name type="scientific">Dubosiella muris</name>
    <dbReference type="NCBI Taxonomy" id="3038133"/>
    <lineage>
        <taxon>Bacteria</taxon>
        <taxon>Bacillati</taxon>
        <taxon>Bacillota</taxon>
        <taxon>Erysipelotrichia</taxon>
        <taxon>Erysipelotrichales</taxon>
        <taxon>Erysipelotrichaceae</taxon>
        <taxon>Dubosiella</taxon>
    </lineage>
</organism>
<sequence>MQKREEIEIMNKGSKLLWTGALALSLVGCSSGTSDTSASAGRKTLNLAKENDVITMDSTLATDGMSFEVINMTIEGLETTDENGDIVPALAESYDVSEDGLTYTFHLRDASWDNGDPVTAADFEYAWKDAASDPTSDYAYIFGTDGACIKGAGEAMGNPENKDALAVKAKDDKTFVVELERKTPYFVSLTTFPPFYPVNEAFATEQGEQYGLSADTLMACGPFKLVNWTKGNSLKLEKNENYWGADDVALEEINISIVPEPSSAALAFENGTTDYARLNSSLVDKYKDNPAYKSVLGSFLWYLQYNLDNPDLQNENLRKALAYVVDRDNLTQNVLKDGSIPAEGFVTRQLSNGPDGKDYRETTEGFFLERGEDTKKLAQEYFEKAKKELGKDEITLRFLFEPSDPSKSAAEFMQSEFASLDGLNIEMVSQEKNVRLKTQQNGDFDLVLTRWGPDYADPTTYLNVLVPGGSFNFGKYDSDEYKKALDEAANASTDEARWDALKKAEKIAMEDVAVAPIFQTGASDLLNPSVKHLVDNPVGVPFVYKYVTIDDQE</sequence>
<comment type="caution">
    <text evidence="1">The sequence shown here is derived from an EMBL/GenBank/DDBJ whole genome shotgun (WGS) entry which is preliminary data.</text>
</comment>
<name>A0AC61R4T8_9FIRM</name>